<keyword evidence="1" id="KW-1185">Reference proteome</keyword>
<evidence type="ECO:0000313" key="2">
    <source>
        <dbReference type="WBParaSite" id="Hba_10619"/>
    </source>
</evidence>
<organism evidence="1 2">
    <name type="scientific">Heterorhabditis bacteriophora</name>
    <name type="common">Entomopathogenic nematode worm</name>
    <dbReference type="NCBI Taxonomy" id="37862"/>
    <lineage>
        <taxon>Eukaryota</taxon>
        <taxon>Metazoa</taxon>
        <taxon>Ecdysozoa</taxon>
        <taxon>Nematoda</taxon>
        <taxon>Chromadorea</taxon>
        <taxon>Rhabditida</taxon>
        <taxon>Rhabditina</taxon>
        <taxon>Rhabditomorpha</taxon>
        <taxon>Strongyloidea</taxon>
        <taxon>Heterorhabditidae</taxon>
        <taxon>Heterorhabditis</taxon>
    </lineage>
</organism>
<reference evidence="2" key="1">
    <citation type="submission" date="2016-11" db="UniProtKB">
        <authorList>
            <consortium name="WormBaseParasite"/>
        </authorList>
    </citation>
    <scope>IDENTIFICATION</scope>
</reference>
<dbReference type="Proteomes" id="UP000095283">
    <property type="component" value="Unplaced"/>
</dbReference>
<accession>A0A1I7WZJ7</accession>
<sequence>MREEKENNITTIYHQTIFIRYKPAGKHIEK</sequence>
<protein>
    <submittedName>
        <fullName evidence="2">Transposase</fullName>
    </submittedName>
</protein>
<dbReference type="WBParaSite" id="Hba_10619">
    <property type="protein sequence ID" value="Hba_10619"/>
    <property type="gene ID" value="Hba_10619"/>
</dbReference>
<name>A0A1I7WZJ7_HETBA</name>
<dbReference type="AlphaFoldDB" id="A0A1I7WZJ7"/>
<proteinExistence type="predicted"/>
<evidence type="ECO:0000313" key="1">
    <source>
        <dbReference type="Proteomes" id="UP000095283"/>
    </source>
</evidence>